<dbReference type="AlphaFoldDB" id="A0A8B6DXT8"/>
<evidence type="ECO:0000256" key="5">
    <source>
        <dbReference type="ARBA" id="ARBA00022702"/>
    </source>
</evidence>
<keyword evidence="7 9" id="KW-1015">Disulfide bond</keyword>
<dbReference type="Pfam" id="PF03045">
    <property type="entry name" value="DAN"/>
    <property type="match status" value="1"/>
</dbReference>
<evidence type="ECO:0000256" key="11">
    <source>
        <dbReference type="SAM" id="SignalP"/>
    </source>
</evidence>
<reference evidence="13" key="1">
    <citation type="submission" date="2018-11" db="EMBL/GenBank/DDBJ databases">
        <authorList>
            <person name="Alioto T."/>
            <person name="Alioto T."/>
        </authorList>
    </citation>
    <scope>NUCLEOTIDE SEQUENCE</scope>
</reference>
<dbReference type="PROSITE" id="PS01225">
    <property type="entry name" value="CTCK_2"/>
    <property type="match status" value="1"/>
</dbReference>
<feature type="domain" description="CTCK" evidence="12">
    <location>
        <begin position="19"/>
        <end position="84"/>
    </location>
</feature>
<dbReference type="GO" id="GO:0005179">
    <property type="term" value="F:hormone activity"/>
    <property type="evidence" value="ECO:0007669"/>
    <property type="project" value="UniProtKB-KW"/>
</dbReference>
<comment type="caution">
    <text evidence="9">Lacks conserved residue(s) required for the propagation of feature annotation.</text>
</comment>
<dbReference type="EMBL" id="UYJE01004296">
    <property type="protein sequence ID" value="VDI26824.1"/>
    <property type="molecule type" value="Genomic_DNA"/>
</dbReference>
<dbReference type="InterPro" id="IPR006207">
    <property type="entry name" value="Cys_knot_C"/>
</dbReference>
<evidence type="ECO:0000256" key="3">
    <source>
        <dbReference type="ARBA" id="ARBA00018035"/>
    </source>
</evidence>
<protein>
    <recommendedName>
        <fullName evidence="3">Bursicon</fullName>
    </recommendedName>
    <alternativeName>
        <fullName evidence="8">Bursicon subunit alpha</fullName>
    </alternativeName>
</protein>
<accession>A0A8B6DXT8</accession>
<dbReference type="GO" id="GO:0036122">
    <property type="term" value="F:BMP binding"/>
    <property type="evidence" value="ECO:0007669"/>
    <property type="project" value="TreeGrafter"/>
</dbReference>
<evidence type="ECO:0000256" key="1">
    <source>
        <dbReference type="ARBA" id="ARBA00004613"/>
    </source>
</evidence>
<evidence type="ECO:0000256" key="6">
    <source>
        <dbReference type="ARBA" id="ARBA00022729"/>
    </source>
</evidence>
<evidence type="ECO:0000256" key="9">
    <source>
        <dbReference type="PROSITE-ProRule" id="PRU00039"/>
    </source>
</evidence>
<keyword evidence="14" id="KW-1185">Reference proteome</keyword>
<dbReference type="OrthoDB" id="6042322at2759"/>
<feature type="disulfide bond" evidence="9">
    <location>
        <begin position="33"/>
        <end position="82"/>
    </location>
</feature>
<evidence type="ECO:0000256" key="2">
    <source>
        <dbReference type="ARBA" id="ARBA00011633"/>
    </source>
</evidence>
<dbReference type="PANTHER" id="PTHR15283">
    <property type="entry name" value="GREMLIN 1"/>
    <property type="match status" value="1"/>
</dbReference>
<dbReference type="SMART" id="SM00041">
    <property type="entry name" value="CT"/>
    <property type="match status" value="1"/>
</dbReference>
<evidence type="ECO:0000313" key="14">
    <source>
        <dbReference type="Proteomes" id="UP000596742"/>
    </source>
</evidence>
<evidence type="ECO:0000256" key="4">
    <source>
        <dbReference type="ARBA" id="ARBA00022525"/>
    </source>
</evidence>
<keyword evidence="6 11" id="KW-0732">Signal</keyword>
<dbReference type="GO" id="GO:0038098">
    <property type="term" value="P:sequestering of BMP from receptor via BMP binding"/>
    <property type="evidence" value="ECO:0007669"/>
    <property type="project" value="TreeGrafter"/>
</dbReference>
<feature type="signal peptide" evidence="11">
    <location>
        <begin position="1"/>
        <end position="17"/>
    </location>
</feature>
<dbReference type="GO" id="GO:0009887">
    <property type="term" value="P:animal organ morphogenesis"/>
    <property type="evidence" value="ECO:0007669"/>
    <property type="project" value="TreeGrafter"/>
</dbReference>
<dbReference type="PANTHER" id="PTHR15283:SF7">
    <property type="entry name" value="BURSICON"/>
    <property type="match status" value="1"/>
</dbReference>
<sequence>MVTKLIAASITLQVVASLCARQRTIHTIQYLDCRPKRVLSFACSGTCSSYSKPSSLQPGEFDKHCECCQEKDTMTRQTRVMCPNEGGDTPFKYKVVSVSIPVSCMCQPCSQFPLSNAQSEPDNIHERKRTKNNTYIDLPL</sequence>
<evidence type="ECO:0000256" key="8">
    <source>
        <dbReference type="ARBA" id="ARBA00029634"/>
    </source>
</evidence>
<dbReference type="Gene3D" id="2.10.90.10">
    <property type="entry name" value="Cystine-knot cytokines"/>
    <property type="match status" value="1"/>
</dbReference>
<proteinExistence type="predicted"/>
<comment type="subunit">
    <text evidence="2">Heterodimer of burs and pburs.</text>
</comment>
<dbReference type="Proteomes" id="UP000596742">
    <property type="component" value="Unassembled WGS sequence"/>
</dbReference>
<evidence type="ECO:0000259" key="12">
    <source>
        <dbReference type="PROSITE" id="PS01225"/>
    </source>
</evidence>
<organism evidence="13 14">
    <name type="scientific">Mytilus galloprovincialis</name>
    <name type="common">Mediterranean mussel</name>
    <dbReference type="NCBI Taxonomy" id="29158"/>
    <lineage>
        <taxon>Eukaryota</taxon>
        <taxon>Metazoa</taxon>
        <taxon>Spiralia</taxon>
        <taxon>Lophotrochozoa</taxon>
        <taxon>Mollusca</taxon>
        <taxon>Bivalvia</taxon>
        <taxon>Autobranchia</taxon>
        <taxon>Pteriomorphia</taxon>
        <taxon>Mytilida</taxon>
        <taxon>Mytiloidea</taxon>
        <taxon>Mytilidae</taxon>
        <taxon>Mytilinae</taxon>
        <taxon>Mytilus</taxon>
    </lineage>
</organism>
<evidence type="ECO:0000256" key="10">
    <source>
        <dbReference type="SAM" id="MobiDB-lite"/>
    </source>
</evidence>
<comment type="subcellular location">
    <subcellularLocation>
        <location evidence="1">Secreted</location>
    </subcellularLocation>
</comment>
<dbReference type="GO" id="GO:0005615">
    <property type="term" value="C:extracellular space"/>
    <property type="evidence" value="ECO:0007669"/>
    <property type="project" value="TreeGrafter"/>
</dbReference>
<evidence type="ECO:0000313" key="13">
    <source>
        <dbReference type="EMBL" id="VDI26824.1"/>
    </source>
</evidence>
<keyword evidence="4" id="KW-0964">Secreted</keyword>
<dbReference type="InterPro" id="IPR029034">
    <property type="entry name" value="Cystine-knot_cytokine"/>
</dbReference>
<dbReference type="InterPro" id="IPR004133">
    <property type="entry name" value="DAN_dom"/>
</dbReference>
<gene>
    <name evidence="13" type="ORF">MGAL_10B064692</name>
</gene>
<feature type="chain" id="PRO_5032687070" description="Bursicon" evidence="11">
    <location>
        <begin position="18"/>
        <end position="140"/>
    </location>
</feature>
<feature type="region of interest" description="Disordered" evidence="10">
    <location>
        <begin position="114"/>
        <end position="140"/>
    </location>
</feature>
<comment type="caution">
    <text evidence="13">The sequence shown here is derived from an EMBL/GenBank/DDBJ whole genome shotgun (WGS) entry which is preliminary data.</text>
</comment>
<name>A0A8B6DXT8_MYTGA</name>
<keyword evidence="5" id="KW-0372">Hormone</keyword>
<evidence type="ECO:0000256" key="7">
    <source>
        <dbReference type="ARBA" id="ARBA00023157"/>
    </source>
</evidence>